<evidence type="ECO:0000256" key="2">
    <source>
        <dbReference type="ARBA" id="ARBA00007526"/>
    </source>
</evidence>
<evidence type="ECO:0000256" key="3">
    <source>
        <dbReference type="ARBA" id="ARBA00020634"/>
    </source>
</evidence>
<comment type="similarity">
    <text evidence="2 8">Belongs to the Mediator complex subunit 6 family.</text>
</comment>
<evidence type="ECO:0000256" key="1">
    <source>
        <dbReference type="ARBA" id="ARBA00004123"/>
    </source>
</evidence>
<dbReference type="RefSeq" id="XP_064694066.1">
    <property type="nucleotide sequence ID" value="XM_064838612.1"/>
</dbReference>
<comment type="caution">
    <text evidence="10">The sequence shown here is derived from an EMBL/GenBank/DDBJ whole genome shotgun (WGS) entry which is preliminary data.</text>
</comment>
<evidence type="ECO:0000313" key="10">
    <source>
        <dbReference type="EMBL" id="KAK3670910.1"/>
    </source>
</evidence>
<evidence type="ECO:0000256" key="7">
    <source>
        <dbReference type="ARBA" id="ARBA00031259"/>
    </source>
</evidence>
<dbReference type="Gene3D" id="3.10.450.580">
    <property type="entry name" value="Mediator complex, subunit Med6"/>
    <property type="match status" value="1"/>
</dbReference>
<dbReference type="GO" id="GO:0003712">
    <property type="term" value="F:transcription coregulator activity"/>
    <property type="evidence" value="ECO:0007669"/>
    <property type="project" value="InterPro"/>
</dbReference>
<dbReference type="PANTHER" id="PTHR13104">
    <property type="entry name" value="MED-6-RELATED"/>
    <property type="match status" value="1"/>
</dbReference>
<comment type="subcellular location">
    <subcellularLocation>
        <location evidence="1 8">Nucleus</location>
    </subcellularLocation>
</comment>
<sequence>MATTPADPPLDEIVHRRPDMIQWWLDPEQYKPGVEPPHTYMEERFIHRYFSESPFFDPTTKNGLLFGQSAVNFETYELVHNAARLEGILRNRPGLEYVIAEKPLQVPTYEQKPAQPSGVWVLREQQRLEDQTGATRDSPYPNTETRGTYYIVNESVYQAPSVADVVGNRMLSAVTSLEKMFERTASLSSFTPTTGHTYLPPRTTSTATATAGGSTQGSPNGSREGSVVPGASADTQSLRSGSLAPELATAGNTTDNDFHTARILVDSLQKSMQFSEEYMDENPLVGEPGNFRFTSSAAAVKKRKADEEAALVAARKAKEAKETSSSSTAASPKVVKAPTPPPVFTEARAAAKTDKDKREEKKRRRKSRPNAGGNTTPSTPKGASSAITPKGTG</sequence>
<dbReference type="InterPro" id="IPR038566">
    <property type="entry name" value="Mediator_Med6_sf"/>
</dbReference>
<keyword evidence="5 8" id="KW-0804">Transcription</keyword>
<evidence type="ECO:0000256" key="6">
    <source>
        <dbReference type="ARBA" id="ARBA00023242"/>
    </source>
</evidence>
<feature type="compositionally biased region" description="Low complexity" evidence="9">
    <location>
        <begin position="203"/>
        <end position="218"/>
    </location>
</feature>
<dbReference type="GeneID" id="89963152"/>
<evidence type="ECO:0000256" key="5">
    <source>
        <dbReference type="ARBA" id="ARBA00023163"/>
    </source>
</evidence>
<dbReference type="Proteomes" id="UP001274830">
    <property type="component" value="Unassembled WGS sequence"/>
</dbReference>
<keyword evidence="6 8" id="KW-0539">Nucleus</keyword>
<protein>
    <recommendedName>
        <fullName evidence="3 8">Mediator of RNA polymerase II transcription subunit 6</fullName>
    </recommendedName>
    <alternativeName>
        <fullName evidence="7 8">Mediator complex subunit 6</fullName>
    </alternativeName>
</protein>
<gene>
    <name evidence="8 10" type="primary">MED6</name>
    <name evidence="10" type="ORF">LTR78_009188</name>
</gene>
<name>A0AAE0TPR2_9PEZI</name>
<dbReference type="EMBL" id="JAUTXT010000049">
    <property type="protein sequence ID" value="KAK3670910.1"/>
    <property type="molecule type" value="Genomic_DNA"/>
</dbReference>
<feature type="compositionally biased region" description="Basic and acidic residues" evidence="9">
    <location>
        <begin position="349"/>
        <end position="359"/>
    </location>
</feature>
<feature type="compositionally biased region" description="Low complexity" evidence="9">
    <location>
        <begin position="323"/>
        <end position="337"/>
    </location>
</feature>
<dbReference type="GO" id="GO:0016592">
    <property type="term" value="C:mediator complex"/>
    <property type="evidence" value="ECO:0007669"/>
    <property type="project" value="InterPro"/>
</dbReference>
<evidence type="ECO:0000256" key="8">
    <source>
        <dbReference type="RuleBase" id="RU364143"/>
    </source>
</evidence>
<feature type="region of interest" description="Disordered" evidence="9">
    <location>
        <begin position="316"/>
        <end position="393"/>
    </location>
</feature>
<accession>A0AAE0TPR2</accession>
<comment type="subunit">
    <text evidence="8">Component of the Mediator complex.</text>
</comment>
<comment type="function">
    <text evidence="8">Component of the Mediator complex, a coactivator involved in the regulated transcription of nearly all RNA polymerase II-dependent genes. Mediator functions as a bridge to convey information from gene-specific regulatory proteins to the basal RNA polymerase II transcription machinery. Mediator is recruited to promoters by direct interactions with regulatory proteins and serves as a scaffold for the assembly of a functional preinitiation complex with RNA polymerase II and the general transcription factors.</text>
</comment>
<dbReference type="GO" id="GO:0006357">
    <property type="term" value="P:regulation of transcription by RNA polymerase II"/>
    <property type="evidence" value="ECO:0007669"/>
    <property type="project" value="InterPro"/>
</dbReference>
<organism evidence="10 11">
    <name type="scientific">Recurvomyces mirabilis</name>
    <dbReference type="NCBI Taxonomy" id="574656"/>
    <lineage>
        <taxon>Eukaryota</taxon>
        <taxon>Fungi</taxon>
        <taxon>Dikarya</taxon>
        <taxon>Ascomycota</taxon>
        <taxon>Pezizomycotina</taxon>
        <taxon>Dothideomycetes</taxon>
        <taxon>Dothideomycetidae</taxon>
        <taxon>Mycosphaerellales</taxon>
        <taxon>Teratosphaeriaceae</taxon>
        <taxon>Recurvomyces</taxon>
    </lineage>
</organism>
<evidence type="ECO:0000313" key="11">
    <source>
        <dbReference type="Proteomes" id="UP001274830"/>
    </source>
</evidence>
<reference evidence="10" key="1">
    <citation type="submission" date="2023-07" db="EMBL/GenBank/DDBJ databases">
        <title>Black Yeasts Isolated from many extreme environments.</title>
        <authorList>
            <person name="Coleine C."/>
            <person name="Stajich J.E."/>
            <person name="Selbmann L."/>
        </authorList>
    </citation>
    <scope>NUCLEOTIDE SEQUENCE</scope>
    <source>
        <strain evidence="10">CCFEE 5485</strain>
    </source>
</reference>
<keyword evidence="4 8" id="KW-0805">Transcription regulation</keyword>
<dbReference type="AlphaFoldDB" id="A0AAE0TPR2"/>
<dbReference type="Pfam" id="PF04934">
    <property type="entry name" value="Med6"/>
    <property type="match status" value="1"/>
</dbReference>
<keyword evidence="11" id="KW-1185">Reference proteome</keyword>
<feature type="region of interest" description="Disordered" evidence="9">
    <location>
        <begin position="189"/>
        <end position="241"/>
    </location>
</feature>
<evidence type="ECO:0000256" key="4">
    <source>
        <dbReference type="ARBA" id="ARBA00023015"/>
    </source>
</evidence>
<proteinExistence type="inferred from homology"/>
<feature type="compositionally biased region" description="Polar residues" evidence="9">
    <location>
        <begin position="372"/>
        <end position="387"/>
    </location>
</feature>
<dbReference type="InterPro" id="IPR007018">
    <property type="entry name" value="Mediator_Med6"/>
</dbReference>
<evidence type="ECO:0000256" key="9">
    <source>
        <dbReference type="SAM" id="MobiDB-lite"/>
    </source>
</evidence>
<keyword evidence="8" id="KW-0010">Activator</keyword>